<dbReference type="RefSeq" id="WP_166190672.1">
    <property type="nucleotide sequence ID" value="NZ_CP049811.1"/>
</dbReference>
<accession>A0A6G7VL96</accession>
<proteinExistence type="predicted"/>
<evidence type="ECO:0000313" key="1">
    <source>
        <dbReference type="EMBL" id="QIK40809.1"/>
    </source>
</evidence>
<reference evidence="1 2" key="1">
    <citation type="submission" date="2020-03" db="EMBL/GenBank/DDBJ databases">
        <title>Complete genome sequence of Monaibacterium sp. ALG8 with diverse plasmids.</title>
        <authorList>
            <person name="Sun C."/>
        </authorList>
    </citation>
    <scope>NUCLEOTIDE SEQUENCE [LARGE SCALE GENOMIC DNA]</scope>
    <source>
        <strain evidence="1 2">ALG8</strain>
    </source>
</reference>
<sequence>MNKTSAEALAAQVLGWLAGDDERLMSFLGMTGAEVGDLRHRANDPQFLGFLIDFLLQDEQALIEFCDRTNTPYDAPQRARLLLPGGDLPNWT</sequence>
<dbReference type="EMBL" id="CP049811">
    <property type="protein sequence ID" value="QIK40809.1"/>
    <property type="molecule type" value="Genomic_DNA"/>
</dbReference>
<evidence type="ECO:0000313" key="2">
    <source>
        <dbReference type="Proteomes" id="UP000500791"/>
    </source>
</evidence>
<dbReference type="AlphaFoldDB" id="A0A6G7VL96"/>
<organism evidence="1 2">
    <name type="scientific">Pontivivens nitratireducens</name>
    <dbReference type="NCBI Taxonomy" id="2758038"/>
    <lineage>
        <taxon>Bacteria</taxon>
        <taxon>Pseudomonadati</taxon>
        <taxon>Pseudomonadota</taxon>
        <taxon>Alphaproteobacteria</taxon>
        <taxon>Rhodobacterales</taxon>
        <taxon>Paracoccaceae</taxon>
        <taxon>Pontivivens</taxon>
    </lineage>
</organism>
<gene>
    <name evidence="1" type="ORF">G8E03_08550</name>
</gene>
<dbReference type="Proteomes" id="UP000500791">
    <property type="component" value="Chromosome"/>
</dbReference>
<protein>
    <submittedName>
        <fullName evidence="1">DUF3572 domain-containing protein</fullName>
    </submittedName>
</protein>
<dbReference type="InterPro" id="IPR021955">
    <property type="entry name" value="DUF3572"/>
</dbReference>
<dbReference type="KEGG" id="mon:G8E03_08550"/>
<keyword evidence="2" id="KW-1185">Reference proteome</keyword>
<name>A0A6G7VL96_9RHOB</name>
<dbReference type="Pfam" id="PF12096">
    <property type="entry name" value="DUF3572"/>
    <property type="match status" value="1"/>
</dbReference>